<sequence>MKPKAQPRHRQDSRQAKVAGAARSRMETWPTRHPRMTASPACALTRLGQCPSSKVRALLPQLAATCLMRDVESPHRGQVVYRNHPPWHIGNEPPAPRAAPFRATCHGQPRLHKHIAPIFLSKLDGIQYFCKAPFKKPITRQIRMKRKYITEFAIGYMNSYTSMVTAHQLLKGGTLKDDDRENLSKCHIYIIAARPSPYFDPDSIVHKDNKLSGVICYKIDGEEKRVEFDEYPWELEDDAVSLECKYPFKEINSINPEGKEVTYLPASFLATAHSNCYPNNPSDLNKYEVLYVGQALGDQGNRSALDRLRSHSTLQKILAMTNYDYPDKEIMIFMYQFDHAQMLTSMDGMAKDADKSDRNESRLMHAMQNPPEKKQKIGMIEAGLIRYFKPHYNEIFKIKFPSVKHKVLKSCYSLDISGLAIELNSSDLNYFFYSESTPLKSHHIAQIDLVSSQNRMSFFSATAFPNNPEVIK</sequence>
<accession>A0A7W5Z8P7</accession>
<name>A0A7W5Z8P7_9HYPH</name>
<keyword evidence="3" id="KW-1185">Reference proteome</keyword>
<dbReference type="Proteomes" id="UP000537592">
    <property type="component" value="Unassembled WGS sequence"/>
</dbReference>
<comment type="caution">
    <text evidence="2">The sequence shown here is derived from an EMBL/GenBank/DDBJ whole genome shotgun (WGS) entry which is preliminary data.</text>
</comment>
<dbReference type="AlphaFoldDB" id="A0A7W5Z8P7"/>
<evidence type="ECO:0000313" key="2">
    <source>
        <dbReference type="EMBL" id="MBB3811441.1"/>
    </source>
</evidence>
<evidence type="ECO:0000256" key="1">
    <source>
        <dbReference type="SAM" id="MobiDB-lite"/>
    </source>
</evidence>
<dbReference type="RefSeq" id="WP_210281805.1">
    <property type="nucleotide sequence ID" value="NZ_JACICC010000019.1"/>
</dbReference>
<dbReference type="EMBL" id="JACICC010000019">
    <property type="protein sequence ID" value="MBB3811441.1"/>
    <property type="molecule type" value="Genomic_DNA"/>
</dbReference>
<evidence type="ECO:0000313" key="3">
    <source>
        <dbReference type="Proteomes" id="UP000537592"/>
    </source>
</evidence>
<organism evidence="2 3">
    <name type="scientific">Pseudochelatococcus contaminans</name>
    <dbReference type="NCBI Taxonomy" id="1538103"/>
    <lineage>
        <taxon>Bacteria</taxon>
        <taxon>Pseudomonadati</taxon>
        <taxon>Pseudomonadota</taxon>
        <taxon>Alphaproteobacteria</taxon>
        <taxon>Hyphomicrobiales</taxon>
        <taxon>Chelatococcaceae</taxon>
        <taxon>Pseudochelatococcus</taxon>
    </lineage>
</organism>
<reference evidence="2 3" key="1">
    <citation type="submission" date="2020-08" db="EMBL/GenBank/DDBJ databases">
        <title>Genomic Encyclopedia of Type Strains, Phase IV (KMG-IV): sequencing the most valuable type-strain genomes for metagenomic binning, comparative biology and taxonomic classification.</title>
        <authorList>
            <person name="Goeker M."/>
        </authorList>
    </citation>
    <scope>NUCLEOTIDE SEQUENCE [LARGE SCALE GENOMIC DNA]</scope>
    <source>
        <strain evidence="2 3">DSM 28760</strain>
    </source>
</reference>
<feature type="region of interest" description="Disordered" evidence="1">
    <location>
        <begin position="1"/>
        <end position="35"/>
    </location>
</feature>
<gene>
    <name evidence="2" type="ORF">FHS81_003555</name>
</gene>
<proteinExistence type="predicted"/>
<protein>
    <submittedName>
        <fullName evidence="2">Uncharacterized protein</fullName>
    </submittedName>
</protein>